<dbReference type="AlphaFoldDB" id="A0A5N6EX92"/>
<protein>
    <submittedName>
        <fullName evidence="1">Uncharacterized protein</fullName>
    </submittedName>
</protein>
<proteinExistence type="predicted"/>
<organism evidence="1 2">
    <name type="scientific">Aspergillus novoparasiticus</name>
    <dbReference type="NCBI Taxonomy" id="986946"/>
    <lineage>
        <taxon>Eukaryota</taxon>
        <taxon>Fungi</taxon>
        <taxon>Dikarya</taxon>
        <taxon>Ascomycota</taxon>
        <taxon>Pezizomycotina</taxon>
        <taxon>Eurotiomycetes</taxon>
        <taxon>Eurotiomycetidae</taxon>
        <taxon>Eurotiales</taxon>
        <taxon>Aspergillaceae</taxon>
        <taxon>Aspergillus</taxon>
        <taxon>Aspergillus subgen. Circumdati</taxon>
    </lineage>
</organism>
<dbReference type="Proteomes" id="UP000326799">
    <property type="component" value="Unassembled WGS sequence"/>
</dbReference>
<reference evidence="1 2" key="1">
    <citation type="submission" date="2019-04" db="EMBL/GenBank/DDBJ databases">
        <title>Fungal friends and foes A comparative genomics study of 23 Aspergillus species from section Flavi.</title>
        <authorList>
            <consortium name="DOE Joint Genome Institute"/>
            <person name="Kjaerbolling I."/>
            <person name="Vesth T.C."/>
            <person name="Frisvad J.C."/>
            <person name="Nybo J.L."/>
            <person name="Theobald S."/>
            <person name="Kildgaard S."/>
            <person name="Petersen T.I."/>
            <person name="Kuo A."/>
            <person name="Sato A."/>
            <person name="Lyhne E.K."/>
            <person name="Kogle M.E."/>
            <person name="Wiebenga A."/>
            <person name="Kun R.S."/>
            <person name="Lubbers R.J."/>
            <person name="Makela M.R."/>
            <person name="Barry K."/>
            <person name="Chovatia M."/>
            <person name="Clum A."/>
            <person name="Daum C."/>
            <person name="Haridas S."/>
            <person name="He G."/>
            <person name="LaButti K."/>
            <person name="Lipzen A."/>
            <person name="Mondo S."/>
            <person name="Pangilinan J."/>
            <person name="Riley R."/>
            <person name="Salamov A."/>
            <person name="Simmons B.A."/>
            <person name="Magnuson J.K."/>
            <person name="Henrissat B."/>
            <person name="Mortensen U.H."/>
            <person name="Larsen T.O."/>
            <person name="De vries R.P."/>
            <person name="Grigoriev I.V."/>
            <person name="Machida M."/>
            <person name="Baker S.E."/>
            <person name="Andersen M.R."/>
        </authorList>
    </citation>
    <scope>NUCLEOTIDE SEQUENCE [LARGE SCALE GENOMIC DNA]</scope>
    <source>
        <strain evidence="1 2">CBS 126849</strain>
    </source>
</reference>
<dbReference type="EMBL" id="ML733414">
    <property type="protein sequence ID" value="KAB8222158.1"/>
    <property type="molecule type" value="Genomic_DNA"/>
</dbReference>
<sequence>MLQDSSNYLVPNMYPVEMEIDDPPDNNHITGSIQVPVQSTPNVSPASSVTQDLLVASLNGHLPSHSIRVTIVHSDSIPEPLKVYLSVVHRL</sequence>
<name>A0A5N6EX92_9EURO</name>
<accession>A0A5N6EX92</accession>
<gene>
    <name evidence="1" type="ORF">BDV33DRAFT_64558</name>
</gene>
<keyword evidence="2" id="KW-1185">Reference proteome</keyword>
<evidence type="ECO:0000313" key="1">
    <source>
        <dbReference type="EMBL" id="KAB8222158.1"/>
    </source>
</evidence>
<evidence type="ECO:0000313" key="2">
    <source>
        <dbReference type="Proteomes" id="UP000326799"/>
    </source>
</evidence>